<feature type="transmembrane region" description="Helical" evidence="1">
    <location>
        <begin position="60"/>
        <end position="81"/>
    </location>
</feature>
<sequence length="84" mass="9765">METWIGSIAGILTSISMVPQLWKVIRTKEVDDLSWPMLITLIFGVALWVFYGLLHMEWPIILSNSFSFIVNCTVLTYYFLFSKK</sequence>
<dbReference type="NCBIfam" id="NF037968">
    <property type="entry name" value="SemiSWEET_2"/>
    <property type="match status" value="1"/>
</dbReference>
<dbReference type="InterPro" id="IPR047662">
    <property type="entry name" value="SemiSWEET"/>
</dbReference>
<dbReference type="Pfam" id="PF03083">
    <property type="entry name" value="MtN3_slv"/>
    <property type="match status" value="1"/>
</dbReference>
<keyword evidence="1" id="KW-1133">Transmembrane helix</keyword>
<evidence type="ECO:0000313" key="2">
    <source>
        <dbReference type="EMBL" id="TDS12160.1"/>
    </source>
</evidence>
<dbReference type="RefSeq" id="WP_133640812.1">
    <property type="nucleotide sequence ID" value="NZ_SNZV01000006.1"/>
</dbReference>
<keyword evidence="3" id="KW-1185">Reference proteome</keyword>
<accession>A0A4R7CVG1</accession>
<feature type="transmembrane region" description="Helical" evidence="1">
    <location>
        <begin position="6"/>
        <end position="25"/>
    </location>
</feature>
<feature type="transmembrane region" description="Helical" evidence="1">
    <location>
        <begin position="37"/>
        <end position="54"/>
    </location>
</feature>
<name>A0A4R7CVG1_9SPHI</name>
<dbReference type="EMBL" id="SNZV01000006">
    <property type="protein sequence ID" value="TDS12160.1"/>
    <property type="molecule type" value="Genomic_DNA"/>
</dbReference>
<comment type="caution">
    <text evidence="2">The sequence shown here is derived from an EMBL/GenBank/DDBJ whole genome shotgun (WGS) entry which is preliminary data.</text>
</comment>
<evidence type="ECO:0000256" key="1">
    <source>
        <dbReference type="SAM" id="Phobius"/>
    </source>
</evidence>
<dbReference type="Proteomes" id="UP000294752">
    <property type="component" value="Unassembled WGS sequence"/>
</dbReference>
<dbReference type="OrthoDB" id="122062at2"/>
<protein>
    <submittedName>
        <fullName evidence="2">MtN3 and saliva related transmembrane protein</fullName>
    </submittedName>
</protein>
<gene>
    <name evidence="2" type="ORF">B0I21_10615</name>
</gene>
<dbReference type="Gene3D" id="1.20.1280.290">
    <property type="match status" value="1"/>
</dbReference>
<reference evidence="2 3" key="1">
    <citation type="submission" date="2019-03" db="EMBL/GenBank/DDBJ databases">
        <title>Genomic Encyclopedia of Type Strains, Phase III (KMG-III): the genomes of soil and plant-associated and newly described type strains.</title>
        <authorList>
            <person name="Whitman W."/>
        </authorList>
    </citation>
    <scope>NUCLEOTIDE SEQUENCE [LARGE SCALE GENOMIC DNA]</scope>
    <source>
        <strain evidence="2 3">CGMCC 1.12801</strain>
    </source>
</reference>
<dbReference type="InterPro" id="IPR004316">
    <property type="entry name" value="SWEET_rpt"/>
</dbReference>
<evidence type="ECO:0000313" key="3">
    <source>
        <dbReference type="Proteomes" id="UP000294752"/>
    </source>
</evidence>
<organism evidence="2 3">
    <name type="scientific">Sphingobacterium paludis</name>
    <dbReference type="NCBI Taxonomy" id="1476465"/>
    <lineage>
        <taxon>Bacteria</taxon>
        <taxon>Pseudomonadati</taxon>
        <taxon>Bacteroidota</taxon>
        <taxon>Sphingobacteriia</taxon>
        <taxon>Sphingobacteriales</taxon>
        <taxon>Sphingobacteriaceae</taxon>
        <taxon>Sphingobacterium</taxon>
    </lineage>
</organism>
<dbReference type="AlphaFoldDB" id="A0A4R7CVG1"/>
<keyword evidence="1" id="KW-0472">Membrane</keyword>
<keyword evidence="1 2" id="KW-0812">Transmembrane</keyword>
<dbReference type="GO" id="GO:0051119">
    <property type="term" value="F:sugar transmembrane transporter activity"/>
    <property type="evidence" value="ECO:0007669"/>
    <property type="project" value="InterPro"/>
</dbReference>
<dbReference type="GO" id="GO:0016020">
    <property type="term" value="C:membrane"/>
    <property type="evidence" value="ECO:0007669"/>
    <property type="project" value="InterPro"/>
</dbReference>
<proteinExistence type="predicted"/>